<evidence type="ECO:0000256" key="1">
    <source>
        <dbReference type="ARBA" id="ARBA00022729"/>
    </source>
</evidence>
<evidence type="ECO:0000256" key="2">
    <source>
        <dbReference type="ARBA" id="ARBA00022801"/>
    </source>
</evidence>
<dbReference type="OrthoDB" id="174162at2"/>
<protein>
    <submittedName>
        <fullName evidence="5">Glycoside hydrolase</fullName>
    </submittedName>
</protein>
<sequence length="1128" mass="125694">MTTRSPHSAFWSIFTAAVLTAGCAQAGQERTTHFIEPVRAYLSASLEPMMSLEEGWRNPPRIARTRVYWWWLNGNVTKKAITDDLEALKDKGYGGALLFDAGGDTQRGGKPVPAGPLFASPEWTKLFKHAVEQAARLDLELGLNIQSGWNLGGPLVPLEHASKKLTYAETTLQGGRDIAVKLPQPEAKEGYYRDVAVVAVPLKVHDATETKASLAASSTQNPSHQAARVADGDLNTFWVSQGITPGGGPSPQAPQWLELRFEEATPVDRVQITARPGYGPKQGRIEISTGQGWKPVRENLAFQQKTSEITFDAVDAKALRVVFTGADDPRHPDAPRNVQVAELALFQGDQPVFSGGGTKTSSTQLSQFKKKAYYEYPGGFTAAPAWHLLEPGGGSAACAPAEVVDLSEHLSGDGQLTWSAPEGTWQIIRLGYTYSGSHVSTSSGEWVGRCIDYLDAGAFDFYWDEVVEPLLAEVKPHLGKTLNFLHDDSWELGPINWTPKLPEAFAERRGYDITPWLPVLAGHIVESPEASTRFLNDFRATLADLIHENKYVQFSRRAHQHGLGIHPESGGPHAGPFDAMRNLGVSDIPMGEFWNRNNRHRVKDSQRFFVKQTSSVAHIYGRRLSMAEAFTTIGPHWERSPRMLKHDFDRAVCEGHNLTVWHTYDSSPEEMGLPGQAYFAGTHGNNRVTWWPMINGFIDYMNRVQFMMQQGLSVSDVLYFKGENIPGFVRLKRDDPAGVLPGYDYDVIDKLSLLHRLAVAPDGALALPHGVRYRVLALPAHDTYDLPALEKIAELVEAGATVCGPRPEKRYGLIGDAAADQRFAELVEHLWGSGQISTLPTREILEQKQIEPDFTWEEREVQTSKDHFLTVDYFHRTTTDADLYYVVNRLNVPRRITASFRQKGRQPELWDPVSARITPNPAYKRAGERTELELALPPEASVLVVFRKPEGTHTPRSVNIPEVSELLTLSKPWEVSFQSPWGPQSPVTFDALTCWTRHPNEKVKFYSGIADYKTSFDFDERLPSGPDRQILLDLGEVREVARVLLNGRDLGVVWSTPARIDLAPALKTGTNQLTVQVANNWPNRMIGDQHLPEDQRYTRSNFQKFRKNSPLQASGLIGPVKLLRVNTE</sequence>
<evidence type="ECO:0000256" key="3">
    <source>
        <dbReference type="SAM" id="SignalP"/>
    </source>
</evidence>
<dbReference type="InterPro" id="IPR008979">
    <property type="entry name" value="Galactose-bd-like_sf"/>
</dbReference>
<dbReference type="NCBIfam" id="NF045579">
    <property type="entry name" value="rhamnoside_JR"/>
    <property type="match status" value="1"/>
</dbReference>
<keyword evidence="6" id="KW-1185">Reference proteome</keyword>
<dbReference type="Pfam" id="PF17132">
    <property type="entry name" value="Glyco_hydro_106"/>
    <property type="match status" value="1"/>
</dbReference>
<dbReference type="Proteomes" id="UP000247099">
    <property type="component" value="Unassembled WGS sequence"/>
</dbReference>
<dbReference type="GO" id="GO:0016787">
    <property type="term" value="F:hydrolase activity"/>
    <property type="evidence" value="ECO:0007669"/>
    <property type="project" value="UniProtKB-KW"/>
</dbReference>
<feature type="chain" id="PRO_5016403550" evidence="3">
    <location>
        <begin position="27"/>
        <end position="1128"/>
    </location>
</feature>
<dbReference type="AlphaFoldDB" id="A0A317ZJL4"/>
<keyword evidence="1 3" id="KW-0732">Signal</keyword>
<gene>
    <name evidence="5" type="ORF">DDZ13_07685</name>
</gene>
<organism evidence="5 6">
    <name type="scientific">Coraliomargarita sinensis</name>
    <dbReference type="NCBI Taxonomy" id="2174842"/>
    <lineage>
        <taxon>Bacteria</taxon>
        <taxon>Pseudomonadati</taxon>
        <taxon>Verrucomicrobiota</taxon>
        <taxon>Opitutia</taxon>
        <taxon>Puniceicoccales</taxon>
        <taxon>Coraliomargaritaceae</taxon>
        <taxon>Coraliomargarita</taxon>
    </lineage>
</organism>
<dbReference type="SUPFAM" id="SSF49785">
    <property type="entry name" value="Galactose-binding domain-like"/>
    <property type="match status" value="2"/>
</dbReference>
<dbReference type="PROSITE" id="PS50022">
    <property type="entry name" value="FA58C_3"/>
    <property type="match status" value="1"/>
</dbReference>
<dbReference type="PROSITE" id="PS51257">
    <property type="entry name" value="PROKAR_LIPOPROTEIN"/>
    <property type="match status" value="1"/>
</dbReference>
<proteinExistence type="predicted"/>
<accession>A0A317ZJL4</accession>
<name>A0A317ZJL4_9BACT</name>
<dbReference type="InterPro" id="IPR000421">
    <property type="entry name" value="FA58C"/>
</dbReference>
<feature type="signal peptide" evidence="3">
    <location>
        <begin position="1"/>
        <end position="26"/>
    </location>
</feature>
<comment type="caution">
    <text evidence="5">The sequence shown here is derived from an EMBL/GenBank/DDBJ whole genome shotgun (WGS) entry which is preliminary data.</text>
</comment>
<dbReference type="Pfam" id="PF00754">
    <property type="entry name" value="F5_F8_type_C"/>
    <property type="match status" value="1"/>
</dbReference>
<keyword evidence="2 5" id="KW-0378">Hydrolase</keyword>
<dbReference type="Gene3D" id="2.60.120.260">
    <property type="entry name" value="Galactose-binding domain-like"/>
    <property type="match status" value="2"/>
</dbReference>
<evidence type="ECO:0000313" key="5">
    <source>
        <dbReference type="EMBL" id="PXA04403.1"/>
    </source>
</evidence>
<reference evidence="5 6" key="1">
    <citation type="submission" date="2018-05" db="EMBL/GenBank/DDBJ databases">
        <title>Coraliomargarita sinensis sp. nov., isolated from a marine solar saltern.</title>
        <authorList>
            <person name="Zhou L.Y."/>
        </authorList>
    </citation>
    <scope>NUCLEOTIDE SEQUENCE [LARGE SCALE GENOMIC DNA]</scope>
    <source>
        <strain evidence="5 6">WN38</strain>
    </source>
</reference>
<dbReference type="InParanoid" id="A0A317ZJL4"/>
<dbReference type="PANTHER" id="PTHR43817:SF1">
    <property type="entry name" value="HYDROLASE, FAMILY 43, PUTATIVE (AFU_ORTHOLOGUE AFUA_3G01660)-RELATED"/>
    <property type="match status" value="1"/>
</dbReference>
<evidence type="ECO:0000313" key="6">
    <source>
        <dbReference type="Proteomes" id="UP000247099"/>
    </source>
</evidence>
<dbReference type="RefSeq" id="WP_110130855.1">
    <property type="nucleotide sequence ID" value="NZ_QHJQ01000004.1"/>
</dbReference>
<dbReference type="PANTHER" id="PTHR43817">
    <property type="entry name" value="GLYCOSYL HYDROLASE"/>
    <property type="match status" value="1"/>
</dbReference>
<dbReference type="EMBL" id="QHJQ01000004">
    <property type="protein sequence ID" value="PXA04403.1"/>
    <property type="molecule type" value="Genomic_DNA"/>
</dbReference>
<feature type="domain" description="F5/8 type C" evidence="4">
    <location>
        <begin position="197"/>
        <end position="299"/>
    </location>
</feature>
<evidence type="ECO:0000259" key="4">
    <source>
        <dbReference type="PROSITE" id="PS50022"/>
    </source>
</evidence>